<dbReference type="PANTHER" id="PTHR43859:SF4">
    <property type="entry name" value="BUTANOATE--COA LIGASE AAE1-RELATED"/>
    <property type="match status" value="1"/>
</dbReference>
<dbReference type="InterPro" id="IPR025110">
    <property type="entry name" value="AMP-bd_C"/>
</dbReference>
<comment type="caution">
    <text evidence="7">The sequence shown here is derived from an EMBL/GenBank/DDBJ whole genome shotgun (WGS) entry which is preliminary data.</text>
</comment>
<dbReference type="GO" id="GO:0006631">
    <property type="term" value="P:fatty acid metabolic process"/>
    <property type="evidence" value="ECO:0007669"/>
    <property type="project" value="UniProtKB-KW"/>
</dbReference>
<keyword evidence="4" id="KW-0443">Lipid metabolism</keyword>
<dbReference type="Proteomes" id="UP000315677">
    <property type="component" value="Unassembled WGS sequence"/>
</dbReference>
<evidence type="ECO:0000256" key="4">
    <source>
        <dbReference type="ARBA" id="ARBA00023098"/>
    </source>
</evidence>
<dbReference type="InterPro" id="IPR042099">
    <property type="entry name" value="ANL_N_sf"/>
</dbReference>
<dbReference type="InterPro" id="IPR000873">
    <property type="entry name" value="AMP-dep_synth/lig_dom"/>
</dbReference>
<evidence type="ECO:0000259" key="6">
    <source>
        <dbReference type="Pfam" id="PF13193"/>
    </source>
</evidence>
<proteinExistence type="inferred from homology"/>
<evidence type="ECO:0000259" key="5">
    <source>
        <dbReference type="Pfam" id="PF00501"/>
    </source>
</evidence>
<evidence type="ECO:0000256" key="3">
    <source>
        <dbReference type="ARBA" id="ARBA00022832"/>
    </source>
</evidence>
<reference evidence="7 8" key="1">
    <citation type="submission" date="2019-06" db="EMBL/GenBank/DDBJ databases">
        <title>Sequencing the genomes of 1000 actinobacteria strains.</title>
        <authorList>
            <person name="Klenk H.-P."/>
        </authorList>
    </citation>
    <scope>NUCLEOTIDE SEQUENCE [LARGE SCALE GENOMIC DNA]</scope>
    <source>
        <strain evidence="7 8">DSM 45301</strain>
    </source>
</reference>
<dbReference type="SUPFAM" id="SSF56801">
    <property type="entry name" value="Acetyl-CoA synthetase-like"/>
    <property type="match status" value="1"/>
</dbReference>
<comment type="similarity">
    <text evidence="1">Belongs to the ATP-dependent AMP-binding enzyme family.</text>
</comment>
<gene>
    <name evidence="7" type="ORF">FB558_1930</name>
</gene>
<sequence>MTHGTVADRRPLMLGLMQDRPLALPHVFHRAEQYFGHKTIVTAGAAGETRTTVAEWAQRVRRLATVLDTLDVSADGRVGTFCWNTGRHLELYLAAPCTGRVLHTLNIRLFPEQLVYVANHAEDEVVFVDRSLLPLLWPLVDKLETVRHVIVIDDGADTEVPVDPRVHDYEELIGAAAPFEGTFVIEDENTAAAMCYTSGTTGNPKGVVYSHRSAVLHSLITLIVDGAALSERDVVLPVVPMFHANAWGLPYGCLLAGSDLVFPGPNMNPQAIAGLLERHRVTVTGGVPTIWMGMQPLLAQHDLSALRTILCGGSAVPKALSEAYREAIGVPMLHAWGMTETSPIATMSTPRTQHDPLTEAERADVRARQGQAVPLVDLRLVDPGTGEPQPWDDTATGEIQAAGPWIAAEYYRGEGGGAQFTDDGWLRTGDVAAVDRYGFVRLVDRTKDLIKSGGEWIGSVELENEIMAHPKVAEAAVIAIPHEKWVERPLACVVVKPGETLTADEVIAHLEPRVAKWWLPDAVEFIDEVPKTSVGKFSKRTLREKFGGYQVTGPGPASTTDDGRT</sequence>
<dbReference type="Gene3D" id="3.40.50.12780">
    <property type="entry name" value="N-terminal domain of ligase-like"/>
    <property type="match status" value="1"/>
</dbReference>
<evidence type="ECO:0000256" key="2">
    <source>
        <dbReference type="ARBA" id="ARBA00022598"/>
    </source>
</evidence>
<dbReference type="Pfam" id="PF00501">
    <property type="entry name" value="AMP-binding"/>
    <property type="match status" value="1"/>
</dbReference>
<organism evidence="7 8">
    <name type="scientific">Pseudonocardia kunmingensis</name>
    <dbReference type="NCBI Taxonomy" id="630975"/>
    <lineage>
        <taxon>Bacteria</taxon>
        <taxon>Bacillati</taxon>
        <taxon>Actinomycetota</taxon>
        <taxon>Actinomycetes</taxon>
        <taxon>Pseudonocardiales</taxon>
        <taxon>Pseudonocardiaceae</taxon>
        <taxon>Pseudonocardia</taxon>
    </lineage>
</organism>
<dbReference type="CDD" id="cd12119">
    <property type="entry name" value="ttLC_FACS_AlkK_like"/>
    <property type="match status" value="1"/>
</dbReference>
<keyword evidence="3" id="KW-0276">Fatty acid metabolism</keyword>
<dbReference type="NCBIfam" id="NF004837">
    <property type="entry name" value="PRK06187.1"/>
    <property type="match status" value="1"/>
</dbReference>
<evidence type="ECO:0000256" key="1">
    <source>
        <dbReference type="ARBA" id="ARBA00006432"/>
    </source>
</evidence>
<dbReference type="AlphaFoldDB" id="A0A543E0N9"/>
<dbReference type="Pfam" id="PF13193">
    <property type="entry name" value="AMP-binding_C"/>
    <property type="match status" value="1"/>
</dbReference>
<keyword evidence="2" id="KW-0436">Ligase</keyword>
<protein>
    <submittedName>
        <fullName evidence="7">Fatty-acyl-CoA synthase</fullName>
    </submittedName>
</protein>
<dbReference type="EMBL" id="VFPA01000001">
    <property type="protein sequence ID" value="TQM15148.1"/>
    <property type="molecule type" value="Genomic_DNA"/>
</dbReference>
<keyword evidence="8" id="KW-1185">Reference proteome</keyword>
<feature type="domain" description="AMP-dependent synthetase/ligase" evidence="5">
    <location>
        <begin position="30"/>
        <end position="411"/>
    </location>
</feature>
<name>A0A543E0N9_9PSEU</name>
<dbReference type="FunFam" id="3.30.300.30:FF:000008">
    <property type="entry name" value="2,3-dihydroxybenzoate-AMP ligase"/>
    <property type="match status" value="1"/>
</dbReference>
<dbReference type="Gene3D" id="3.30.300.30">
    <property type="match status" value="1"/>
</dbReference>
<evidence type="ECO:0000313" key="8">
    <source>
        <dbReference type="Proteomes" id="UP000315677"/>
    </source>
</evidence>
<accession>A0A543E0N9</accession>
<dbReference type="PANTHER" id="PTHR43859">
    <property type="entry name" value="ACYL-ACTIVATING ENZYME"/>
    <property type="match status" value="1"/>
</dbReference>
<dbReference type="GO" id="GO:0016874">
    <property type="term" value="F:ligase activity"/>
    <property type="evidence" value="ECO:0007669"/>
    <property type="project" value="UniProtKB-KW"/>
</dbReference>
<dbReference type="PROSITE" id="PS00455">
    <property type="entry name" value="AMP_BINDING"/>
    <property type="match status" value="1"/>
</dbReference>
<dbReference type="InterPro" id="IPR020845">
    <property type="entry name" value="AMP-binding_CS"/>
</dbReference>
<evidence type="ECO:0000313" key="7">
    <source>
        <dbReference type="EMBL" id="TQM15148.1"/>
    </source>
</evidence>
<feature type="domain" description="AMP-binding enzyme C-terminal" evidence="6">
    <location>
        <begin position="461"/>
        <end position="536"/>
    </location>
</feature>
<dbReference type="InterPro" id="IPR045851">
    <property type="entry name" value="AMP-bd_C_sf"/>
</dbReference>